<evidence type="ECO:0000259" key="1">
    <source>
        <dbReference type="Pfam" id="PF23493"/>
    </source>
</evidence>
<dbReference type="RefSeq" id="WP_070319778.1">
    <property type="nucleotide sequence ID" value="NZ_JAUSVM010000001.1"/>
</dbReference>
<dbReference type="EMBL" id="JAUSVM010000001">
    <property type="protein sequence ID" value="MDQ0425702.1"/>
    <property type="molecule type" value="Genomic_DNA"/>
</dbReference>
<evidence type="ECO:0000313" key="4">
    <source>
        <dbReference type="Proteomes" id="UP001240250"/>
    </source>
</evidence>
<organism evidence="3 4">
    <name type="scientific">Cellulomonas iranensis</name>
    <dbReference type="NCBI Taxonomy" id="76862"/>
    <lineage>
        <taxon>Bacteria</taxon>
        <taxon>Bacillati</taxon>
        <taxon>Actinomycetota</taxon>
        <taxon>Actinomycetes</taxon>
        <taxon>Micrococcales</taxon>
        <taxon>Cellulomonadaceae</taxon>
        <taxon>Cellulomonas</taxon>
    </lineage>
</organism>
<protein>
    <submittedName>
        <fullName evidence="3">Uncharacterized protein</fullName>
    </submittedName>
</protein>
<accession>A0ABU0GK06</accession>
<evidence type="ECO:0000313" key="3">
    <source>
        <dbReference type="EMBL" id="MDQ0425702.1"/>
    </source>
</evidence>
<sequence length="241" mass="25084">MSSHRAPVAAAHGSTDDAGAVTAVALGGRALTVLTGVGLVLGAGVGGVLEPLVVWADAVLVPLPWLRDLLLGAPAAPEVGVVAVLGGAAGVWCWERWRQDVGVVEVSTDGIGVARHGHERFVPRAAVEHVHADGDDLVVLGCGGRQLLRCPADALLRRTGAALRAAGYPWSDDGDPYAGEWRRWVQGRPGTPHGADALLVRRRTALGDEDPATADALASELGTLGVAVRDRRDRQEVRRTG</sequence>
<dbReference type="Pfam" id="PF23494">
    <property type="entry name" value="bPH_10"/>
    <property type="match status" value="1"/>
</dbReference>
<feature type="domain" description="Cysteinyl-tRNA ligase anticodon binding" evidence="1">
    <location>
        <begin position="188"/>
        <end position="238"/>
    </location>
</feature>
<dbReference type="InterPro" id="IPR057798">
    <property type="entry name" value="PH_YqeB"/>
</dbReference>
<dbReference type="Proteomes" id="UP001240250">
    <property type="component" value="Unassembled WGS sequence"/>
</dbReference>
<dbReference type="InterPro" id="IPR056411">
    <property type="entry name" value="CysS_C"/>
</dbReference>
<keyword evidence="4" id="KW-1185">Reference proteome</keyword>
<gene>
    <name evidence="3" type="ORF">JO380_002083</name>
</gene>
<dbReference type="Pfam" id="PF23493">
    <property type="entry name" value="CysS_C"/>
    <property type="match status" value="1"/>
</dbReference>
<evidence type="ECO:0000259" key="2">
    <source>
        <dbReference type="Pfam" id="PF23494"/>
    </source>
</evidence>
<name>A0ABU0GK06_9CELL</name>
<proteinExistence type="predicted"/>
<reference evidence="3 4" key="1">
    <citation type="submission" date="2023-07" db="EMBL/GenBank/DDBJ databases">
        <title>Sequencing the genomes of 1000 actinobacteria strains.</title>
        <authorList>
            <person name="Klenk H.-P."/>
        </authorList>
    </citation>
    <scope>NUCLEOTIDE SEQUENCE [LARGE SCALE GENOMIC DNA]</scope>
    <source>
        <strain evidence="3 4">DSM 14785</strain>
    </source>
</reference>
<feature type="domain" description="YqeB PH" evidence="2">
    <location>
        <begin position="22"/>
        <end position="171"/>
    </location>
</feature>
<comment type="caution">
    <text evidence="3">The sequence shown here is derived from an EMBL/GenBank/DDBJ whole genome shotgun (WGS) entry which is preliminary data.</text>
</comment>